<proteinExistence type="inferred from homology"/>
<dbReference type="PANTHER" id="PTHR35201">
    <property type="entry name" value="TERPENE SYNTHASE"/>
    <property type="match status" value="1"/>
</dbReference>
<dbReference type="EMBL" id="JBHLUD010000013">
    <property type="protein sequence ID" value="MFC0547139.1"/>
    <property type="molecule type" value="Genomic_DNA"/>
</dbReference>
<evidence type="ECO:0000313" key="3">
    <source>
        <dbReference type="EMBL" id="MFC0547139.1"/>
    </source>
</evidence>
<dbReference type="EC" id="4.2.3.-" evidence="2"/>
<keyword evidence="2" id="KW-0479">Metal-binding</keyword>
<dbReference type="SUPFAM" id="SSF48576">
    <property type="entry name" value="Terpenoid synthases"/>
    <property type="match status" value="2"/>
</dbReference>
<keyword evidence="1 2" id="KW-0456">Lyase</keyword>
<evidence type="ECO:0000256" key="2">
    <source>
        <dbReference type="RuleBase" id="RU366034"/>
    </source>
</evidence>
<dbReference type="InterPro" id="IPR034686">
    <property type="entry name" value="Terpene_cyclase-like_2"/>
</dbReference>
<sequence>MAQPFELPEFYLVHPARLNPNLEGARVHTRKWARDFDMIDTPAFEGGEIIWSPAKLEAMDYALLCAYTHPECAGEILNLITDWYVWVFFFDDHFLELYKKPKDIKGAKRYLDGLRAFMPLHGEITATPTNPVEAGLTDLWRRTIPMMSQEWKVRFIESTLNLLVECMWEIVNIDEGRVANPIDYIEMRRKVGGAPWSANLVEVAVGAEVPDPVARTRPMRVLKDTFADAVHLRNDVFSYQREVEEEGENANMILVLETALGCSTQEAAEATNDLISSRMQQFEHTVFTELPIMFEEYGLRPDERAAVLVYARGLQDWQSGGHEWHMRSSRYMNANADTSTGWVPGGPTGLGTIGSRLGFPKRLKRFTHAPHVVGPTALPEITMPFPLKLNPLLDNARRTAHEWGRAMGFAGEGVWTDQQMVGFDFALCAAGIDPDASQDELDIATEWLLWGTYVDDLFPKLFFRNQDRAAPRAFVDNTKMFMPMDCVTMPAPRNAHERGLADLWLRTALPMSDEQRVRYRRGLDAMLDSWVWEADQHQQNRIPDPVDYIEMRRRTFGAEMTMNLARFGAGGLIPDEFFATSQVRGLEDSAADQGAFVNDLFSYQKEIEFDGELLNMVLVVRNFLDCATDKAVGIVNDVMTARVEQFTRTRDHEIPALCEEFGFTAAQRRAVGAYVAGLEDWMAAVLNWHRETVRYGESELLRSRGGRGFALPTGFGTSAVRMFAS</sequence>
<gene>
    <name evidence="3" type="ORF">ACFFH7_36905</name>
</gene>
<protein>
    <recommendedName>
        <fullName evidence="2">Terpene synthase</fullName>
        <ecNumber evidence="2">4.2.3.-</ecNumber>
    </recommendedName>
</protein>
<comment type="caution">
    <text evidence="3">The sequence shown here is derived from an EMBL/GenBank/DDBJ whole genome shotgun (WGS) entry which is preliminary data.</text>
</comment>
<keyword evidence="2" id="KW-0460">Magnesium</keyword>
<dbReference type="PANTHER" id="PTHR35201:SF4">
    <property type="entry name" value="BETA-PINACENE SYNTHASE-RELATED"/>
    <property type="match status" value="1"/>
</dbReference>
<dbReference type="SFLD" id="SFLDS00005">
    <property type="entry name" value="Isoprenoid_Synthase_Type_I"/>
    <property type="match status" value="2"/>
</dbReference>
<evidence type="ECO:0000313" key="4">
    <source>
        <dbReference type="Proteomes" id="UP001589810"/>
    </source>
</evidence>
<comment type="cofactor">
    <cofactor evidence="2">
        <name>Mg(2+)</name>
        <dbReference type="ChEBI" id="CHEBI:18420"/>
    </cofactor>
</comment>
<accession>A0ABV6N418</accession>
<comment type="similarity">
    <text evidence="2">Belongs to the terpene synthase family.</text>
</comment>
<keyword evidence="4" id="KW-1185">Reference proteome</keyword>
<dbReference type="Proteomes" id="UP001589810">
    <property type="component" value="Unassembled WGS sequence"/>
</dbReference>
<dbReference type="InterPro" id="IPR008949">
    <property type="entry name" value="Isoprenoid_synthase_dom_sf"/>
</dbReference>
<organism evidence="3 4">
    <name type="scientific">Kutzneria chonburiensis</name>
    <dbReference type="NCBI Taxonomy" id="1483604"/>
    <lineage>
        <taxon>Bacteria</taxon>
        <taxon>Bacillati</taxon>
        <taxon>Actinomycetota</taxon>
        <taxon>Actinomycetes</taxon>
        <taxon>Pseudonocardiales</taxon>
        <taxon>Pseudonocardiaceae</taxon>
        <taxon>Kutzneria</taxon>
    </lineage>
</organism>
<evidence type="ECO:0000256" key="1">
    <source>
        <dbReference type="ARBA" id="ARBA00023239"/>
    </source>
</evidence>
<reference evidence="3 4" key="1">
    <citation type="submission" date="2024-09" db="EMBL/GenBank/DDBJ databases">
        <authorList>
            <person name="Sun Q."/>
            <person name="Mori K."/>
        </authorList>
    </citation>
    <scope>NUCLEOTIDE SEQUENCE [LARGE SCALE GENOMIC DNA]</scope>
    <source>
        <strain evidence="3 4">TBRC 1432</strain>
    </source>
</reference>
<dbReference type="RefSeq" id="WP_273937377.1">
    <property type="nucleotide sequence ID" value="NZ_CP097263.1"/>
</dbReference>
<dbReference type="Gene3D" id="1.10.600.10">
    <property type="entry name" value="Farnesyl Diphosphate Synthase"/>
    <property type="match status" value="2"/>
</dbReference>
<name>A0ABV6N418_9PSEU</name>
<dbReference type="Pfam" id="PF19086">
    <property type="entry name" value="Terpene_syn_C_2"/>
    <property type="match status" value="2"/>
</dbReference>
<dbReference type="SFLD" id="SFLDG01020">
    <property type="entry name" value="Terpene_Cyclase_Like_2"/>
    <property type="match status" value="2"/>
</dbReference>